<feature type="signal peptide" evidence="4">
    <location>
        <begin position="1"/>
        <end position="19"/>
    </location>
</feature>
<gene>
    <name evidence="6" type="primary">flgA</name>
    <name evidence="6" type="ORF">GR702_16010</name>
</gene>
<sequence length="142" mass="14377">MLALLLLAAAATSPAPKEAAPVLARVVDRGEVLSTSDFETGRVLPAIARNALSPAEAAGQEAVRRLNAGAPVRSSDLTAPRVVRRGDAVTIAVVSGALRIASPGRALADAARGDNVRVVSLATNRTLEGVAAAPGEVRITAQ</sequence>
<dbReference type="AlphaFoldDB" id="A0A7X4GIL8"/>
<dbReference type="NCBIfam" id="TIGR03170">
    <property type="entry name" value="flgA_cterm"/>
    <property type="match status" value="1"/>
</dbReference>
<evidence type="ECO:0000313" key="6">
    <source>
        <dbReference type="EMBL" id="MYL99273.1"/>
    </source>
</evidence>
<reference evidence="6 7" key="1">
    <citation type="submission" date="2019-12" db="EMBL/GenBank/DDBJ databases">
        <authorList>
            <person name="Feng G."/>
            <person name="Zhu H."/>
        </authorList>
    </citation>
    <scope>NUCLEOTIDE SEQUENCE [LARGE SCALE GENOMIC DNA]</scope>
    <source>
        <strain evidence="6 7">FGD1</strain>
    </source>
</reference>
<keyword evidence="6" id="KW-0969">Cilium</keyword>
<keyword evidence="7" id="KW-1185">Reference proteome</keyword>
<dbReference type="Gene3D" id="2.30.30.760">
    <property type="match status" value="1"/>
</dbReference>
<accession>A0A7X4GIL8</accession>
<feature type="chain" id="PRO_5031600212" description="Flagella basal body P-ring formation protein FlgA" evidence="4">
    <location>
        <begin position="20"/>
        <end position="142"/>
    </location>
</feature>
<dbReference type="CDD" id="cd11614">
    <property type="entry name" value="SAF_CpaB_FlgA_like"/>
    <property type="match status" value="1"/>
</dbReference>
<dbReference type="RefSeq" id="WP_160986775.1">
    <property type="nucleotide sequence ID" value="NZ_WVTD01000013.1"/>
</dbReference>
<dbReference type="Proteomes" id="UP000465810">
    <property type="component" value="Unassembled WGS sequence"/>
</dbReference>
<keyword evidence="3 4" id="KW-0574">Periplasm</keyword>
<dbReference type="GO" id="GO:0042597">
    <property type="term" value="C:periplasmic space"/>
    <property type="evidence" value="ECO:0007669"/>
    <property type="project" value="UniProtKB-SubCell"/>
</dbReference>
<dbReference type="EMBL" id="WVTD01000013">
    <property type="protein sequence ID" value="MYL99273.1"/>
    <property type="molecule type" value="Genomic_DNA"/>
</dbReference>
<evidence type="ECO:0000313" key="7">
    <source>
        <dbReference type="Proteomes" id="UP000465810"/>
    </source>
</evidence>
<evidence type="ECO:0000256" key="1">
    <source>
        <dbReference type="ARBA" id="ARBA00004418"/>
    </source>
</evidence>
<name>A0A7X4GIL8_9SPHN</name>
<evidence type="ECO:0000256" key="2">
    <source>
        <dbReference type="ARBA" id="ARBA00022729"/>
    </source>
</evidence>
<dbReference type="SMART" id="SM00858">
    <property type="entry name" value="SAF"/>
    <property type="match status" value="1"/>
</dbReference>
<keyword evidence="6" id="KW-0966">Cell projection</keyword>
<keyword evidence="2 4" id="KW-0732">Signal</keyword>
<dbReference type="PANTHER" id="PTHR36307">
    <property type="entry name" value="FLAGELLA BASAL BODY P-RING FORMATION PROTEIN FLGA"/>
    <property type="match status" value="1"/>
</dbReference>
<organism evidence="6 7">
    <name type="scientific">Novosphingobium silvae</name>
    <dbReference type="NCBI Taxonomy" id="2692619"/>
    <lineage>
        <taxon>Bacteria</taxon>
        <taxon>Pseudomonadati</taxon>
        <taxon>Pseudomonadota</taxon>
        <taxon>Alphaproteobacteria</taxon>
        <taxon>Sphingomonadales</taxon>
        <taxon>Sphingomonadaceae</taxon>
        <taxon>Novosphingobium</taxon>
    </lineage>
</organism>
<keyword evidence="6" id="KW-0282">Flagellum</keyword>
<evidence type="ECO:0000256" key="4">
    <source>
        <dbReference type="RuleBase" id="RU362063"/>
    </source>
</evidence>
<comment type="subcellular location">
    <subcellularLocation>
        <location evidence="1 4">Periplasm</location>
    </subcellularLocation>
</comment>
<dbReference type="InterPro" id="IPR039246">
    <property type="entry name" value="Flagellar_FlgA"/>
</dbReference>
<comment type="similarity">
    <text evidence="4">Belongs to the FlgA family.</text>
</comment>
<evidence type="ECO:0000256" key="3">
    <source>
        <dbReference type="ARBA" id="ARBA00022764"/>
    </source>
</evidence>
<feature type="domain" description="SAF" evidence="5">
    <location>
        <begin position="18"/>
        <end position="78"/>
    </location>
</feature>
<dbReference type="GO" id="GO:0044780">
    <property type="term" value="P:bacterial-type flagellum assembly"/>
    <property type="evidence" value="ECO:0007669"/>
    <property type="project" value="InterPro"/>
</dbReference>
<dbReference type="PANTHER" id="PTHR36307:SF1">
    <property type="entry name" value="FLAGELLA BASAL BODY P-RING FORMATION PROTEIN FLGA"/>
    <property type="match status" value="1"/>
</dbReference>
<dbReference type="Pfam" id="PF13144">
    <property type="entry name" value="ChapFlgA"/>
    <property type="match status" value="1"/>
</dbReference>
<keyword evidence="4" id="KW-1005">Bacterial flagellum biogenesis</keyword>
<proteinExistence type="inferred from homology"/>
<comment type="function">
    <text evidence="4">Involved in the assembly process of the P-ring formation. It may associate with FlgF on the rod constituting a structure essential for the P-ring assembly or may act as a modulator protein for the P-ring assembly.</text>
</comment>
<evidence type="ECO:0000259" key="5">
    <source>
        <dbReference type="SMART" id="SM00858"/>
    </source>
</evidence>
<dbReference type="InterPro" id="IPR017585">
    <property type="entry name" value="SAF_FlgA"/>
</dbReference>
<protein>
    <recommendedName>
        <fullName evidence="4">Flagella basal body P-ring formation protein FlgA</fullName>
    </recommendedName>
</protein>
<comment type="caution">
    <text evidence="6">The sequence shown here is derived from an EMBL/GenBank/DDBJ whole genome shotgun (WGS) entry which is preliminary data.</text>
</comment>
<dbReference type="InterPro" id="IPR013974">
    <property type="entry name" value="SAF"/>
</dbReference>